<sequence>MRKFHLPKTPLSINHTGGPVQNELAKVLPYGSLAQLMLGLKRAIN</sequence>
<keyword evidence="2" id="KW-1185">Reference proteome</keyword>
<dbReference type="AlphaFoldDB" id="A0A7K1SF68"/>
<dbReference type="Proteomes" id="UP000436006">
    <property type="component" value="Unassembled WGS sequence"/>
</dbReference>
<evidence type="ECO:0000313" key="1">
    <source>
        <dbReference type="EMBL" id="MVM32452.1"/>
    </source>
</evidence>
<proteinExistence type="predicted"/>
<evidence type="ECO:0000313" key="2">
    <source>
        <dbReference type="Proteomes" id="UP000436006"/>
    </source>
</evidence>
<reference evidence="1 2" key="1">
    <citation type="submission" date="2019-12" db="EMBL/GenBank/DDBJ databases">
        <title>Spirosoma sp. HMF4905 genome sequencing and assembly.</title>
        <authorList>
            <person name="Kang H."/>
            <person name="Cha I."/>
            <person name="Kim H."/>
            <person name="Joh K."/>
        </authorList>
    </citation>
    <scope>NUCLEOTIDE SEQUENCE [LARGE SCALE GENOMIC DNA]</scope>
    <source>
        <strain evidence="1 2">HMF4905</strain>
    </source>
</reference>
<comment type="caution">
    <text evidence="1">The sequence shown here is derived from an EMBL/GenBank/DDBJ whole genome shotgun (WGS) entry which is preliminary data.</text>
</comment>
<dbReference type="RefSeq" id="WP_157587162.1">
    <property type="nucleotide sequence ID" value="NZ_WPIN01000007.1"/>
</dbReference>
<gene>
    <name evidence="1" type="ORF">GO755_20575</name>
</gene>
<organism evidence="1 2">
    <name type="scientific">Spirosoma arboris</name>
    <dbReference type="NCBI Taxonomy" id="2682092"/>
    <lineage>
        <taxon>Bacteria</taxon>
        <taxon>Pseudomonadati</taxon>
        <taxon>Bacteroidota</taxon>
        <taxon>Cytophagia</taxon>
        <taxon>Cytophagales</taxon>
        <taxon>Cytophagaceae</taxon>
        <taxon>Spirosoma</taxon>
    </lineage>
</organism>
<dbReference type="EMBL" id="WPIN01000007">
    <property type="protein sequence ID" value="MVM32452.1"/>
    <property type="molecule type" value="Genomic_DNA"/>
</dbReference>
<accession>A0A7K1SF68</accession>
<protein>
    <submittedName>
        <fullName evidence="1">Uncharacterized protein</fullName>
    </submittedName>
</protein>
<name>A0A7K1SF68_9BACT</name>